<dbReference type="SUPFAM" id="SSF52540">
    <property type="entry name" value="P-loop containing nucleoside triphosphate hydrolases"/>
    <property type="match status" value="1"/>
</dbReference>
<dbReference type="InterPro" id="IPR045001">
    <property type="entry name" value="DRG"/>
</dbReference>
<protein>
    <submittedName>
        <fullName evidence="7">Uncharacterized protein</fullName>
    </submittedName>
</protein>
<dbReference type="InterPro" id="IPR006569">
    <property type="entry name" value="CID_dom"/>
</dbReference>
<evidence type="ECO:0000259" key="6">
    <source>
        <dbReference type="PROSITE" id="PS51880"/>
    </source>
</evidence>
<dbReference type="EMBL" id="CAJGYM010000008">
    <property type="protein sequence ID" value="CAD6188270.1"/>
    <property type="molecule type" value="Genomic_DNA"/>
</dbReference>
<gene>
    <name evidence="7" type="ORF">CAUJ_LOCUS4189</name>
</gene>
<dbReference type="InterPro" id="IPR031662">
    <property type="entry name" value="GTP-binding_2"/>
</dbReference>
<dbReference type="InterPro" id="IPR004095">
    <property type="entry name" value="TGS"/>
</dbReference>
<keyword evidence="8" id="KW-1185">Reference proteome</keyword>
<dbReference type="CDD" id="cd01896">
    <property type="entry name" value="DRG"/>
    <property type="match status" value="1"/>
</dbReference>
<dbReference type="InterPro" id="IPR006074">
    <property type="entry name" value="GTP1-OBG_CS"/>
</dbReference>
<dbReference type="PROSITE" id="PS51710">
    <property type="entry name" value="G_OBG"/>
    <property type="match status" value="1"/>
</dbReference>
<dbReference type="SMART" id="SM00582">
    <property type="entry name" value="RPR"/>
    <property type="match status" value="1"/>
</dbReference>
<dbReference type="Pfam" id="PF16897">
    <property type="entry name" value="MMR_HSR1_Xtn"/>
    <property type="match status" value="1"/>
</dbReference>
<dbReference type="Gene3D" id="6.10.140.1070">
    <property type="match status" value="2"/>
</dbReference>
<dbReference type="PROSITE" id="PS00905">
    <property type="entry name" value="GTP1_OBG"/>
    <property type="match status" value="1"/>
</dbReference>
<feature type="coiled-coil region" evidence="3">
    <location>
        <begin position="235"/>
        <end position="287"/>
    </location>
</feature>
<comment type="caution">
    <text evidence="7">The sequence shown here is derived from an EMBL/GenBank/DDBJ whole genome shotgun (WGS) entry which is preliminary data.</text>
</comment>
<evidence type="ECO:0000259" key="5">
    <source>
        <dbReference type="PROSITE" id="PS51710"/>
    </source>
</evidence>
<dbReference type="InterPro" id="IPR012675">
    <property type="entry name" value="Beta-grasp_dom_sf"/>
</dbReference>
<sequence length="679" mass="76886">MSTEYSEVALKEKLHRLTNHPDSIQSLSSWIIQNSKYRESIIRVWSKDARKESNAARIVNLLYLANDVVQNCRKVCPELKDHFFPVLESVIKHSARNPPPEIERVLPKLVKVWREREVFSQSQLRRLDDALLQGKSSAAYPTPVSSVPDLSKNNPQKELLHEEVAKNCQEILISLQRLQAPPSTEREVRIQLATFPESISCPEMLQTIRDSSQAKEVLKHNEAALPLITDYCKRLGEEMLERRNLQQLLDNLMNNVRSCVEYHEKMLRDVKKKEDRLKSDLVEVEKAFNSLPDLNAEASFISRSLPALENLFDMGILEKIAEIEHEISRTQKNKATEYHLGLLKAKLAKYRQQLLEPSGKGGGKGEGFDVMKSGDARVAMVGFPSVGKSTLLSSMTNTHSEAAGYEFTTLTCIPGVINYEGANIQLLDLPGIIEGASQGKGRGRQVIAVAKTADLILMMLDAGKSDQQRALLEAELEAVGIRLNKRPPHIYVKQKKVGGVKFTHTVPLTHCNEKLIMTVLHEYKIFNADVVFREDCTVDEFIDVIQGNRVYLTCLYVYNKIDQISIEEVDRLARLPHHVVISCEMNLNMDYLLEKIWEYLALVRVYTKKPGNAPDLGAEDGIILRQGATVEHCCHALHRTLAAQFRYAIVWGTSTKFSPQRVGIQHLLHHEDVIQIVKK</sequence>
<evidence type="ECO:0000256" key="2">
    <source>
        <dbReference type="ARBA" id="ARBA00023134"/>
    </source>
</evidence>
<dbReference type="CDD" id="cd17231">
    <property type="entry name" value="TGS_DRG2"/>
    <property type="match status" value="1"/>
</dbReference>
<keyword evidence="2" id="KW-0342">GTP-binding</keyword>
<dbReference type="InterPro" id="IPR031167">
    <property type="entry name" value="G_OBG"/>
</dbReference>
<dbReference type="SUPFAM" id="SSF48464">
    <property type="entry name" value="ENTH/VHS domain"/>
    <property type="match status" value="1"/>
</dbReference>
<dbReference type="PANTHER" id="PTHR43127">
    <property type="entry name" value="DEVELOPMENTALLY-REGULATED GTP-BINDING PROTEIN 2"/>
    <property type="match status" value="1"/>
</dbReference>
<dbReference type="Gene3D" id="6.10.250.2560">
    <property type="match status" value="1"/>
</dbReference>
<feature type="domain" description="CID" evidence="4">
    <location>
        <begin position="2"/>
        <end position="135"/>
    </location>
</feature>
<dbReference type="Pfam" id="PF02824">
    <property type="entry name" value="TGS"/>
    <property type="match status" value="1"/>
</dbReference>
<dbReference type="FunFam" id="3.10.20.30:FF:000016">
    <property type="entry name" value="Developmentally-regulated GTP-binding protein 2"/>
    <property type="match status" value="1"/>
</dbReference>
<reference evidence="7" key="1">
    <citation type="submission" date="2020-10" db="EMBL/GenBank/DDBJ databases">
        <authorList>
            <person name="Kikuchi T."/>
        </authorList>
    </citation>
    <scope>NUCLEOTIDE SEQUENCE</scope>
    <source>
        <strain evidence="7">NKZ352</strain>
    </source>
</reference>
<dbReference type="InterPro" id="IPR008942">
    <property type="entry name" value="ENTH_VHS"/>
</dbReference>
<dbReference type="InterPro" id="IPR012676">
    <property type="entry name" value="TGS-like"/>
</dbReference>
<dbReference type="Pfam" id="PF16566">
    <property type="entry name" value="CREPT"/>
    <property type="match status" value="1"/>
</dbReference>
<dbReference type="PROSITE" id="PS51391">
    <property type="entry name" value="CID"/>
    <property type="match status" value="1"/>
</dbReference>
<feature type="domain" description="OBG-type G" evidence="5">
    <location>
        <begin position="376"/>
        <end position="601"/>
    </location>
</feature>
<dbReference type="AlphaFoldDB" id="A0A8S1H4E0"/>
<evidence type="ECO:0000256" key="3">
    <source>
        <dbReference type="SAM" id="Coils"/>
    </source>
</evidence>
<dbReference type="InterPro" id="IPR027417">
    <property type="entry name" value="P-loop_NTPase"/>
</dbReference>
<dbReference type="NCBIfam" id="TIGR00231">
    <property type="entry name" value="small_GTP"/>
    <property type="match status" value="1"/>
</dbReference>
<dbReference type="Pfam" id="PF04818">
    <property type="entry name" value="CID"/>
    <property type="match status" value="1"/>
</dbReference>
<dbReference type="FunFam" id="3.40.50.300:FF:000740">
    <property type="entry name" value="Putative GTP-binding protein 1"/>
    <property type="match status" value="1"/>
</dbReference>
<evidence type="ECO:0000313" key="7">
    <source>
        <dbReference type="EMBL" id="CAD6188270.1"/>
    </source>
</evidence>
<dbReference type="InterPro" id="IPR006073">
    <property type="entry name" value="GTP-bd"/>
</dbReference>
<evidence type="ECO:0000259" key="4">
    <source>
        <dbReference type="PROSITE" id="PS51391"/>
    </source>
</evidence>
<dbReference type="InterPro" id="IPR032337">
    <property type="entry name" value="RPRD1A/B_C"/>
</dbReference>
<feature type="domain" description="TGS" evidence="6">
    <location>
        <begin position="601"/>
        <end position="678"/>
    </location>
</feature>
<organism evidence="7 8">
    <name type="scientific">Caenorhabditis auriculariae</name>
    <dbReference type="NCBI Taxonomy" id="2777116"/>
    <lineage>
        <taxon>Eukaryota</taxon>
        <taxon>Metazoa</taxon>
        <taxon>Ecdysozoa</taxon>
        <taxon>Nematoda</taxon>
        <taxon>Chromadorea</taxon>
        <taxon>Rhabditida</taxon>
        <taxon>Rhabditina</taxon>
        <taxon>Rhabditomorpha</taxon>
        <taxon>Rhabditoidea</taxon>
        <taxon>Rhabditidae</taxon>
        <taxon>Peloderinae</taxon>
        <taxon>Caenorhabditis</taxon>
    </lineage>
</organism>
<dbReference type="Gene3D" id="3.10.20.30">
    <property type="match status" value="1"/>
</dbReference>
<proteinExistence type="predicted"/>
<dbReference type="GO" id="GO:0003924">
    <property type="term" value="F:GTPase activity"/>
    <property type="evidence" value="ECO:0007669"/>
    <property type="project" value="InterPro"/>
</dbReference>
<dbReference type="Pfam" id="PF01926">
    <property type="entry name" value="MMR_HSR1"/>
    <property type="match status" value="1"/>
</dbReference>
<dbReference type="Gene3D" id="1.25.40.90">
    <property type="match status" value="1"/>
</dbReference>
<dbReference type="OrthoDB" id="1708588at2759"/>
<dbReference type="GO" id="GO:0005525">
    <property type="term" value="F:GTP binding"/>
    <property type="evidence" value="ECO:0007669"/>
    <property type="project" value="UniProtKB-KW"/>
</dbReference>
<dbReference type="Proteomes" id="UP000835052">
    <property type="component" value="Unassembled WGS sequence"/>
</dbReference>
<keyword evidence="3" id="KW-0175">Coiled coil</keyword>
<evidence type="ECO:0000256" key="1">
    <source>
        <dbReference type="ARBA" id="ARBA00022741"/>
    </source>
</evidence>
<dbReference type="PRINTS" id="PR00326">
    <property type="entry name" value="GTP1OBG"/>
</dbReference>
<keyword evidence="1" id="KW-0547">Nucleotide-binding</keyword>
<dbReference type="PROSITE" id="PS51880">
    <property type="entry name" value="TGS"/>
    <property type="match status" value="1"/>
</dbReference>
<name>A0A8S1H4E0_9PELO</name>
<accession>A0A8S1H4E0</accession>
<dbReference type="SUPFAM" id="SSF81271">
    <property type="entry name" value="TGS-like"/>
    <property type="match status" value="1"/>
</dbReference>
<evidence type="ECO:0000313" key="8">
    <source>
        <dbReference type="Proteomes" id="UP000835052"/>
    </source>
</evidence>
<dbReference type="InterPro" id="IPR005225">
    <property type="entry name" value="Small_GTP-bd"/>
</dbReference>